<dbReference type="InterPro" id="IPR001789">
    <property type="entry name" value="Sig_transdc_resp-reg_receiver"/>
</dbReference>
<dbReference type="Pfam" id="PF00072">
    <property type="entry name" value="Response_reg"/>
    <property type="match status" value="1"/>
</dbReference>
<dbReference type="RefSeq" id="WP_160485454.1">
    <property type="nucleotide sequence ID" value="NZ_WUBR01000002.1"/>
</dbReference>
<feature type="transmembrane region" description="Helical" evidence="17">
    <location>
        <begin position="53"/>
        <end position="70"/>
    </location>
</feature>
<keyword evidence="11 17" id="KW-1133">Transmembrane helix</keyword>
<evidence type="ECO:0000313" key="23">
    <source>
        <dbReference type="Proteomes" id="UP000461409"/>
    </source>
</evidence>
<evidence type="ECO:0000256" key="14">
    <source>
        <dbReference type="ARBA" id="ARBA00023306"/>
    </source>
</evidence>
<evidence type="ECO:0000256" key="5">
    <source>
        <dbReference type="ARBA" id="ARBA00022553"/>
    </source>
</evidence>
<dbReference type="PROSITE" id="PS50113">
    <property type="entry name" value="PAC"/>
    <property type="match status" value="1"/>
</dbReference>
<dbReference type="EMBL" id="WUBR01000002">
    <property type="protein sequence ID" value="MWV27777.1"/>
    <property type="molecule type" value="Genomic_DNA"/>
</dbReference>
<feature type="domain" description="Histidine kinase" evidence="18">
    <location>
        <begin position="468"/>
        <end position="688"/>
    </location>
</feature>
<dbReference type="Pfam" id="PF05231">
    <property type="entry name" value="MASE1"/>
    <property type="match status" value="1"/>
</dbReference>
<dbReference type="Gene3D" id="1.10.287.130">
    <property type="match status" value="1"/>
</dbReference>
<dbReference type="PROSITE" id="PS50112">
    <property type="entry name" value="PAS"/>
    <property type="match status" value="1"/>
</dbReference>
<evidence type="ECO:0000259" key="18">
    <source>
        <dbReference type="PROSITE" id="PS50109"/>
    </source>
</evidence>
<dbReference type="Pfam" id="PF02518">
    <property type="entry name" value="HATPase_c"/>
    <property type="match status" value="1"/>
</dbReference>
<dbReference type="FunFam" id="3.30.565.10:FF:000010">
    <property type="entry name" value="Sensor histidine kinase RcsC"/>
    <property type="match status" value="1"/>
</dbReference>
<feature type="transmembrane region" description="Helical" evidence="17">
    <location>
        <begin position="136"/>
        <end position="158"/>
    </location>
</feature>
<evidence type="ECO:0000256" key="15">
    <source>
        <dbReference type="PROSITE-ProRule" id="PRU00169"/>
    </source>
</evidence>
<evidence type="ECO:0000256" key="13">
    <source>
        <dbReference type="ARBA" id="ARBA00023136"/>
    </source>
</evidence>
<dbReference type="SMART" id="SM00091">
    <property type="entry name" value="PAS"/>
    <property type="match status" value="1"/>
</dbReference>
<comment type="catalytic activity">
    <reaction evidence="1">
        <text>ATP + protein L-histidine = ADP + protein N-phospho-L-histidine.</text>
        <dbReference type="EC" id="2.7.13.3"/>
    </reaction>
</comment>
<accession>A0A844XBI7</accession>
<feature type="domain" description="PAS" evidence="20">
    <location>
        <begin position="325"/>
        <end position="395"/>
    </location>
</feature>
<dbReference type="SUPFAM" id="SSF55785">
    <property type="entry name" value="PYP-like sensor domain (PAS domain)"/>
    <property type="match status" value="1"/>
</dbReference>
<dbReference type="InterPro" id="IPR000014">
    <property type="entry name" value="PAS"/>
</dbReference>
<dbReference type="EC" id="2.7.13.3" evidence="3"/>
<evidence type="ECO:0000256" key="11">
    <source>
        <dbReference type="ARBA" id="ARBA00022989"/>
    </source>
</evidence>
<feature type="transmembrane region" description="Helical" evidence="17">
    <location>
        <begin position="207"/>
        <end position="225"/>
    </location>
</feature>
<keyword evidence="8" id="KW-0547">Nucleotide-binding</keyword>
<dbReference type="FunFam" id="1.10.287.130:FF:000038">
    <property type="entry name" value="Sensory transduction histidine kinase"/>
    <property type="match status" value="1"/>
</dbReference>
<reference evidence="22 23" key="1">
    <citation type="submission" date="2019-12" db="EMBL/GenBank/DDBJ databases">
        <authorList>
            <person name="Lee S.D."/>
        </authorList>
    </citation>
    <scope>NUCLEOTIDE SEQUENCE [LARGE SCALE GENOMIC DNA]</scope>
    <source>
        <strain evidence="22 23">GH3-10</strain>
    </source>
</reference>
<keyword evidence="12" id="KW-0902">Two-component regulatory system</keyword>
<evidence type="ECO:0000256" key="3">
    <source>
        <dbReference type="ARBA" id="ARBA00012438"/>
    </source>
</evidence>
<feature type="transmembrane region" description="Helical" evidence="17">
    <location>
        <begin position="285"/>
        <end position="305"/>
    </location>
</feature>
<dbReference type="PANTHER" id="PTHR45339:SF1">
    <property type="entry name" value="HYBRID SIGNAL TRANSDUCTION HISTIDINE KINASE J"/>
    <property type="match status" value="1"/>
</dbReference>
<dbReference type="InterPro" id="IPR000700">
    <property type="entry name" value="PAS-assoc_C"/>
</dbReference>
<dbReference type="InterPro" id="IPR001610">
    <property type="entry name" value="PAC"/>
</dbReference>
<organism evidence="22 23">
    <name type="scientific">Aurantiacibacter rhizosphaerae</name>
    <dbReference type="NCBI Taxonomy" id="2691582"/>
    <lineage>
        <taxon>Bacteria</taxon>
        <taxon>Pseudomonadati</taxon>
        <taxon>Pseudomonadota</taxon>
        <taxon>Alphaproteobacteria</taxon>
        <taxon>Sphingomonadales</taxon>
        <taxon>Erythrobacteraceae</taxon>
        <taxon>Aurantiacibacter</taxon>
    </lineage>
</organism>
<feature type="transmembrane region" description="Helical" evidence="17">
    <location>
        <begin position="178"/>
        <end position="195"/>
    </location>
</feature>
<dbReference type="SMART" id="SM00448">
    <property type="entry name" value="REC"/>
    <property type="match status" value="1"/>
</dbReference>
<keyword evidence="14" id="KW-0131">Cell cycle</keyword>
<dbReference type="SUPFAM" id="SSF52172">
    <property type="entry name" value="CheY-like"/>
    <property type="match status" value="1"/>
</dbReference>
<evidence type="ECO:0000313" key="22">
    <source>
        <dbReference type="EMBL" id="MWV27777.1"/>
    </source>
</evidence>
<dbReference type="PROSITE" id="PS50110">
    <property type="entry name" value="RESPONSE_REGULATORY"/>
    <property type="match status" value="1"/>
</dbReference>
<dbReference type="InterPro" id="IPR011006">
    <property type="entry name" value="CheY-like_superfamily"/>
</dbReference>
<dbReference type="InterPro" id="IPR036097">
    <property type="entry name" value="HisK_dim/P_sf"/>
</dbReference>
<comment type="subcellular location">
    <subcellularLocation>
        <location evidence="2">Cell membrane</location>
        <topology evidence="2">Multi-pass membrane protein</topology>
    </subcellularLocation>
</comment>
<dbReference type="CDD" id="cd00082">
    <property type="entry name" value="HisKA"/>
    <property type="match status" value="1"/>
</dbReference>
<evidence type="ECO:0000256" key="1">
    <source>
        <dbReference type="ARBA" id="ARBA00000085"/>
    </source>
</evidence>
<dbReference type="NCBIfam" id="TIGR00229">
    <property type="entry name" value="sensory_box"/>
    <property type="match status" value="1"/>
</dbReference>
<feature type="domain" description="PAC" evidence="21">
    <location>
        <begin position="398"/>
        <end position="450"/>
    </location>
</feature>
<dbReference type="SUPFAM" id="SSF55874">
    <property type="entry name" value="ATPase domain of HSP90 chaperone/DNA topoisomerase II/histidine kinase"/>
    <property type="match status" value="1"/>
</dbReference>
<comment type="caution">
    <text evidence="22">The sequence shown here is derived from an EMBL/GenBank/DDBJ whole genome shotgun (WGS) entry which is preliminary data.</text>
</comment>
<dbReference type="CDD" id="cd16922">
    <property type="entry name" value="HATPase_EvgS-ArcB-TorS-like"/>
    <property type="match status" value="1"/>
</dbReference>
<dbReference type="Pfam" id="PF08447">
    <property type="entry name" value="PAS_3"/>
    <property type="match status" value="1"/>
</dbReference>
<keyword evidence="7 17" id="KW-0812">Transmembrane</keyword>
<dbReference type="SUPFAM" id="SSF47384">
    <property type="entry name" value="Homodimeric domain of signal transducing histidine kinase"/>
    <property type="match status" value="1"/>
</dbReference>
<feature type="transmembrane region" description="Helical" evidence="17">
    <location>
        <begin position="20"/>
        <end position="47"/>
    </location>
</feature>
<dbReference type="InterPro" id="IPR003661">
    <property type="entry name" value="HisK_dim/P_dom"/>
</dbReference>
<evidence type="ECO:0000259" key="20">
    <source>
        <dbReference type="PROSITE" id="PS50112"/>
    </source>
</evidence>
<dbReference type="SMART" id="SM00388">
    <property type="entry name" value="HisKA"/>
    <property type="match status" value="1"/>
</dbReference>
<dbReference type="InterPro" id="IPR013655">
    <property type="entry name" value="PAS_fold_3"/>
</dbReference>
<evidence type="ECO:0000256" key="9">
    <source>
        <dbReference type="ARBA" id="ARBA00022777"/>
    </source>
</evidence>
<dbReference type="InterPro" id="IPR003594">
    <property type="entry name" value="HATPase_dom"/>
</dbReference>
<dbReference type="AlphaFoldDB" id="A0A844XBI7"/>
<dbReference type="CDD" id="cd17546">
    <property type="entry name" value="REC_hyHK_CKI1_RcsC-like"/>
    <property type="match status" value="1"/>
</dbReference>
<evidence type="ECO:0000256" key="4">
    <source>
        <dbReference type="ARBA" id="ARBA00022475"/>
    </source>
</evidence>
<dbReference type="PROSITE" id="PS50109">
    <property type="entry name" value="HIS_KIN"/>
    <property type="match status" value="1"/>
</dbReference>
<dbReference type="Gene3D" id="3.30.565.10">
    <property type="entry name" value="Histidine kinase-like ATPase, C-terminal domain"/>
    <property type="match status" value="1"/>
</dbReference>
<evidence type="ECO:0000256" key="6">
    <source>
        <dbReference type="ARBA" id="ARBA00022679"/>
    </source>
</evidence>
<evidence type="ECO:0000256" key="2">
    <source>
        <dbReference type="ARBA" id="ARBA00004651"/>
    </source>
</evidence>
<dbReference type="InterPro" id="IPR007895">
    <property type="entry name" value="MASE1"/>
</dbReference>
<dbReference type="GO" id="GO:0005524">
    <property type="term" value="F:ATP binding"/>
    <property type="evidence" value="ECO:0007669"/>
    <property type="project" value="UniProtKB-KW"/>
</dbReference>
<dbReference type="Gene3D" id="3.30.450.20">
    <property type="entry name" value="PAS domain"/>
    <property type="match status" value="1"/>
</dbReference>
<dbReference type="InterPro" id="IPR036890">
    <property type="entry name" value="HATPase_C_sf"/>
</dbReference>
<evidence type="ECO:0000256" key="7">
    <source>
        <dbReference type="ARBA" id="ARBA00022692"/>
    </source>
</evidence>
<feature type="transmembrane region" description="Helical" evidence="17">
    <location>
        <begin position="254"/>
        <end position="273"/>
    </location>
</feature>
<dbReference type="GO" id="GO:0000155">
    <property type="term" value="F:phosphorelay sensor kinase activity"/>
    <property type="evidence" value="ECO:0007669"/>
    <property type="project" value="InterPro"/>
</dbReference>
<sequence length="945" mass="102175">MNSKMTQVTDRQPGFSIPRLGAVSSIQLGIFCATALVFGVLAYFSVMLTRDETRIAAVWIPNAVLVALIIRQREGHWPAMLIGAVIGNFSANILGGDETLRAASLALANVIEVMVVLLLLTRLGCERPNFSRNTDIGLFALAAVGAASCSGLAASLVLNPAGLAGAFDFWWPWARGDALGLLLFVPAITIILDAFENRKALTKRAFIEACLIICFGTAVSVFTFWQTSYPFLFLDAPVVLLYALRLGTLGNAIAIINLAIVATVATSLGYGPINLVKGGMADKLMVLQVFLTSSFAVGLPFAALVQSLKERKTSYRLLAENLADANRTFDTVAQISPAGIFRCDLQGKCTYANAKSLKLSGMTLEEATQGKFARHVHPEDRDRLLEQWAAEVKTGRGYEVEFRICVPGEPVRWIHSQVAPEHDSEGKIIGYVGVQMDITARHHIEQELRDARDKAESADRAKTSFLANMSHEIRTPMNGVLGFADLLLTTSLDEKQRQHIELIAESGRSMVTLIDDILDLSKIDADAMRIASVPIDVRHTVDGAVRLMRATATAKGIDLNLSIAGDLPTTMAGDKLRIRQVISNLLGNAIKFTKEGAINVQVACHPQGDTKCIEILVKDDGIGIAEDRLEAIFGEFTQADGAVASNYGGTGLGLAISRRLARLMGGDITVTSRVGEGSTFRFVLPFRDVERSDPQTVERSPERPLASEPEASSGKILIVEDHPINQELISALVGNLGHDFDLAVDGLEAIEMVEKTAGQGVYKLVLMDIQMPRCDGVTATRKIREAGHSPQDLPIVALTANAFGDDVEKCLDAGMQAHLAKPINAGKLEACIGQWQREARRPAKSDGNSVVERMRPKFDELKEQVHAAATDWLAGAEGKEPACAQQLRIRLHQIAGVAALFGDEKIGTLASRSERYFTLNADTPAAQSADGEIGDALRELVQLTR</sequence>
<keyword evidence="6" id="KW-0808">Transferase</keyword>
<keyword evidence="23" id="KW-1185">Reference proteome</keyword>
<evidence type="ECO:0000256" key="10">
    <source>
        <dbReference type="ARBA" id="ARBA00022840"/>
    </source>
</evidence>
<evidence type="ECO:0000259" key="21">
    <source>
        <dbReference type="PROSITE" id="PS50113"/>
    </source>
</evidence>
<gene>
    <name evidence="22" type="ORF">GRF63_07645</name>
</gene>
<dbReference type="InterPro" id="IPR004358">
    <property type="entry name" value="Sig_transdc_His_kin-like_C"/>
</dbReference>
<reference evidence="22 23" key="2">
    <citation type="submission" date="2020-02" db="EMBL/GenBank/DDBJ databases">
        <title>Erythrobacter dongmakensis sp. nov., isolated from a tidal mudflat.</title>
        <authorList>
            <person name="Kim I.S."/>
        </authorList>
    </citation>
    <scope>NUCLEOTIDE SEQUENCE [LARGE SCALE GENOMIC DNA]</scope>
    <source>
        <strain evidence="22 23">GH3-10</strain>
    </source>
</reference>
<dbReference type="Pfam" id="PF00512">
    <property type="entry name" value="HisKA"/>
    <property type="match status" value="1"/>
</dbReference>
<dbReference type="Gene3D" id="3.40.50.2300">
    <property type="match status" value="1"/>
</dbReference>
<name>A0A844XBI7_9SPHN</name>
<dbReference type="InterPro" id="IPR035965">
    <property type="entry name" value="PAS-like_dom_sf"/>
</dbReference>
<dbReference type="PRINTS" id="PR00344">
    <property type="entry name" value="BCTRLSENSOR"/>
</dbReference>
<evidence type="ECO:0000259" key="19">
    <source>
        <dbReference type="PROSITE" id="PS50110"/>
    </source>
</evidence>
<dbReference type="GO" id="GO:0005886">
    <property type="term" value="C:plasma membrane"/>
    <property type="evidence" value="ECO:0007669"/>
    <property type="project" value="UniProtKB-SubCell"/>
</dbReference>
<feature type="domain" description="Response regulatory" evidence="19">
    <location>
        <begin position="715"/>
        <end position="836"/>
    </location>
</feature>
<feature type="transmembrane region" description="Helical" evidence="17">
    <location>
        <begin position="102"/>
        <end position="124"/>
    </location>
</feature>
<dbReference type="PANTHER" id="PTHR45339">
    <property type="entry name" value="HYBRID SIGNAL TRANSDUCTION HISTIDINE KINASE J"/>
    <property type="match status" value="1"/>
</dbReference>
<keyword evidence="10" id="KW-0067">ATP-binding</keyword>
<dbReference type="Proteomes" id="UP000461409">
    <property type="component" value="Unassembled WGS sequence"/>
</dbReference>
<evidence type="ECO:0000256" key="17">
    <source>
        <dbReference type="SAM" id="Phobius"/>
    </source>
</evidence>
<feature type="region of interest" description="Disordered" evidence="16">
    <location>
        <begin position="691"/>
        <end position="712"/>
    </location>
</feature>
<keyword evidence="9" id="KW-0418">Kinase</keyword>
<evidence type="ECO:0000256" key="16">
    <source>
        <dbReference type="SAM" id="MobiDB-lite"/>
    </source>
</evidence>
<proteinExistence type="predicted"/>
<dbReference type="CDD" id="cd00130">
    <property type="entry name" value="PAS"/>
    <property type="match status" value="1"/>
</dbReference>
<feature type="modified residue" description="4-aspartylphosphate" evidence="15">
    <location>
        <position position="768"/>
    </location>
</feature>
<dbReference type="SMART" id="SM00387">
    <property type="entry name" value="HATPase_c"/>
    <property type="match status" value="1"/>
</dbReference>
<dbReference type="InterPro" id="IPR005467">
    <property type="entry name" value="His_kinase_dom"/>
</dbReference>
<keyword evidence="13 17" id="KW-0472">Membrane</keyword>
<keyword evidence="4" id="KW-1003">Cell membrane</keyword>
<dbReference type="SMART" id="SM00086">
    <property type="entry name" value="PAC"/>
    <property type="match status" value="1"/>
</dbReference>
<protein>
    <recommendedName>
        <fullName evidence="3">histidine kinase</fullName>
        <ecNumber evidence="3">2.7.13.3</ecNumber>
    </recommendedName>
</protein>
<keyword evidence="5 15" id="KW-0597">Phosphoprotein</keyword>
<feature type="transmembrane region" description="Helical" evidence="17">
    <location>
        <begin position="77"/>
        <end position="96"/>
    </location>
</feature>
<evidence type="ECO:0000256" key="8">
    <source>
        <dbReference type="ARBA" id="ARBA00022741"/>
    </source>
</evidence>
<evidence type="ECO:0000256" key="12">
    <source>
        <dbReference type="ARBA" id="ARBA00023012"/>
    </source>
</evidence>